<name>A0A427A058_ENSVE</name>
<dbReference type="PANTHER" id="PTHR31096:SF23">
    <property type="entry name" value="ACT DOMAIN-CONTAINING PROTEIN ACR10"/>
    <property type="match status" value="1"/>
</dbReference>
<dbReference type="SUPFAM" id="SSF55021">
    <property type="entry name" value="ACT-like"/>
    <property type="match status" value="1"/>
</dbReference>
<dbReference type="PANTHER" id="PTHR31096">
    <property type="entry name" value="ACT DOMAIN-CONTAINING PROTEIN ACR4-RELATED"/>
    <property type="match status" value="1"/>
</dbReference>
<sequence>MGVPCDDAVVIQAPEAAGDPSVISVSCPDKTGLGCDFCRVILFFGLSILRVDVSTDGKWCYVVFWVEERGGRPTPWGLLKNRLLAACPVVSVTSGLYNFYYGPQELMLAERPPQVFLLKFSCYDRMGVLHGSNSISYLLLEL</sequence>
<dbReference type="GO" id="GO:0016597">
    <property type="term" value="F:amino acid binding"/>
    <property type="evidence" value="ECO:0007669"/>
    <property type="project" value="UniProtKB-UniRule"/>
</dbReference>
<organism evidence="4 5">
    <name type="scientific">Ensete ventricosum</name>
    <name type="common">Abyssinian banana</name>
    <name type="synonym">Musa ensete</name>
    <dbReference type="NCBI Taxonomy" id="4639"/>
    <lineage>
        <taxon>Eukaryota</taxon>
        <taxon>Viridiplantae</taxon>
        <taxon>Streptophyta</taxon>
        <taxon>Embryophyta</taxon>
        <taxon>Tracheophyta</taxon>
        <taxon>Spermatophyta</taxon>
        <taxon>Magnoliopsida</taxon>
        <taxon>Liliopsida</taxon>
        <taxon>Zingiberales</taxon>
        <taxon>Musaceae</taxon>
        <taxon>Ensete</taxon>
    </lineage>
</organism>
<keyword evidence="1 2" id="KW-0677">Repeat</keyword>
<dbReference type="InterPro" id="IPR045865">
    <property type="entry name" value="ACT-like_dom_sf"/>
</dbReference>
<dbReference type="Pfam" id="PF24914">
    <property type="entry name" value="ACR10_N"/>
    <property type="match status" value="1"/>
</dbReference>
<comment type="caution">
    <text evidence="4">The sequence shown here is derived from an EMBL/GenBank/DDBJ whole genome shotgun (WGS) entry which is preliminary data.</text>
</comment>
<accession>A0A427A058</accession>
<gene>
    <name evidence="4" type="ORF">B296_00037172</name>
</gene>
<evidence type="ECO:0000256" key="1">
    <source>
        <dbReference type="ARBA" id="ARBA00022737"/>
    </source>
</evidence>
<comment type="function">
    <text evidence="2">Binds amino acids.</text>
</comment>
<evidence type="ECO:0000256" key="2">
    <source>
        <dbReference type="RuleBase" id="RU369043"/>
    </source>
</evidence>
<dbReference type="Proteomes" id="UP000287651">
    <property type="component" value="Unassembled WGS sequence"/>
</dbReference>
<dbReference type="EMBL" id="AMZH03004273">
    <property type="protein sequence ID" value="RRT69659.1"/>
    <property type="molecule type" value="Genomic_DNA"/>
</dbReference>
<dbReference type="InterPro" id="IPR040217">
    <property type="entry name" value="ACR1-12"/>
</dbReference>
<dbReference type="AlphaFoldDB" id="A0A427A058"/>
<reference evidence="4 5" key="1">
    <citation type="journal article" date="2014" name="Agronomy (Basel)">
        <title>A Draft Genome Sequence for Ensete ventricosum, the Drought-Tolerant Tree Against Hunger.</title>
        <authorList>
            <person name="Harrison J."/>
            <person name="Moore K.A."/>
            <person name="Paszkiewicz K."/>
            <person name="Jones T."/>
            <person name="Grant M."/>
            <person name="Ambacheew D."/>
            <person name="Muzemil S."/>
            <person name="Studholme D.J."/>
        </authorList>
    </citation>
    <scope>NUCLEOTIDE SEQUENCE [LARGE SCALE GENOMIC DNA]</scope>
</reference>
<dbReference type="InterPro" id="IPR056816">
    <property type="entry name" value="ACR2/9/10_N"/>
</dbReference>
<protein>
    <recommendedName>
        <fullName evidence="2">ACT domain-containing protein ACR</fullName>
    </recommendedName>
    <alternativeName>
        <fullName evidence="2">Protein ACT DOMAIN REPEATS</fullName>
    </alternativeName>
</protein>
<evidence type="ECO:0000313" key="4">
    <source>
        <dbReference type="EMBL" id="RRT69659.1"/>
    </source>
</evidence>
<evidence type="ECO:0000313" key="5">
    <source>
        <dbReference type="Proteomes" id="UP000287651"/>
    </source>
</evidence>
<evidence type="ECO:0000259" key="3">
    <source>
        <dbReference type="Pfam" id="PF24914"/>
    </source>
</evidence>
<feature type="domain" description="ACT" evidence="3">
    <location>
        <begin position="12"/>
        <end position="88"/>
    </location>
</feature>
<proteinExistence type="predicted"/>